<name>A0A2N9FNR7_FAGSY</name>
<dbReference type="GO" id="GO:0016020">
    <property type="term" value="C:membrane"/>
    <property type="evidence" value="ECO:0007669"/>
    <property type="project" value="UniProtKB-SubCell"/>
</dbReference>
<organism evidence="13">
    <name type="scientific">Fagus sylvatica</name>
    <name type="common">Beechnut</name>
    <dbReference type="NCBI Taxonomy" id="28930"/>
    <lineage>
        <taxon>Eukaryota</taxon>
        <taxon>Viridiplantae</taxon>
        <taxon>Streptophyta</taxon>
        <taxon>Embryophyta</taxon>
        <taxon>Tracheophyta</taxon>
        <taxon>Spermatophyta</taxon>
        <taxon>Magnoliopsida</taxon>
        <taxon>eudicotyledons</taxon>
        <taxon>Gunneridae</taxon>
        <taxon>Pentapetalae</taxon>
        <taxon>rosids</taxon>
        <taxon>fabids</taxon>
        <taxon>Fagales</taxon>
        <taxon>Fagaceae</taxon>
        <taxon>Fagus</taxon>
    </lineage>
</organism>
<comment type="subcellular location">
    <subcellularLocation>
        <location evidence="1">Membrane</location>
        <topology evidence="1">Multi-pass membrane protein</topology>
    </subcellularLocation>
</comment>
<feature type="region of interest" description="Disordered" evidence="10">
    <location>
        <begin position="581"/>
        <end position="620"/>
    </location>
</feature>
<dbReference type="PANTHER" id="PTHR45651">
    <property type="entry name" value="CYCLIC NUCLEOTIDE-GATED ION CHANNEL 15-RELATED-RELATED"/>
    <property type="match status" value="1"/>
</dbReference>
<evidence type="ECO:0000256" key="11">
    <source>
        <dbReference type="SAM" id="Phobius"/>
    </source>
</evidence>
<dbReference type="PROSITE" id="PS50042">
    <property type="entry name" value="CNMP_BINDING_3"/>
    <property type="match status" value="1"/>
</dbReference>
<evidence type="ECO:0000313" key="13">
    <source>
        <dbReference type="EMBL" id="SPC88551.1"/>
    </source>
</evidence>
<evidence type="ECO:0000256" key="8">
    <source>
        <dbReference type="ARBA" id="ARBA00023286"/>
    </source>
</evidence>
<dbReference type="InterPro" id="IPR014710">
    <property type="entry name" value="RmlC-like_jellyroll"/>
</dbReference>
<dbReference type="EMBL" id="OIVN01001001">
    <property type="protein sequence ID" value="SPC88551.1"/>
    <property type="molecule type" value="Genomic_DNA"/>
</dbReference>
<keyword evidence="4 11" id="KW-0812">Transmembrane</keyword>
<evidence type="ECO:0000256" key="1">
    <source>
        <dbReference type="ARBA" id="ARBA00004141"/>
    </source>
</evidence>
<feature type="compositionally biased region" description="Basic and acidic residues" evidence="10">
    <location>
        <begin position="588"/>
        <end position="597"/>
    </location>
</feature>
<feature type="domain" description="Cyclic nucleotide-binding" evidence="12">
    <location>
        <begin position="411"/>
        <end position="487"/>
    </location>
</feature>
<evidence type="ECO:0000256" key="2">
    <source>
        <dbReference type="ARBA" id="ARBA00010486"/>
    </source>
</evidence>
<dbReference type="InterPro" id="IPR018490">
    <property type="entry name" value="cNMP-bd_dom_sf"/>
</dbReference>
<dbReference type="InterPro" id="IPR000595">
    <property type="entry name" value="cNMP-bd_dom"/>
</dbReference>
<evidence type="ECO:0000256" key="4">
    <source>
        <dbReference type="ARBA" id="ARBA00022692"/>
    </source>
</evidence>
<dbReference type="CDD" id="cd00038">
    <property type="entry name" value="CAP_ED"/>
    <property type="match status" value="1"/>
</dbReference>
<sequence>MDSKRFKFLRFKDRSSEGTLRSGQKYYFEDGYPTNFRTTVERVLERLRGGFKRGTETIKGFKKPKSIPYVSDQPSKEYGPRKTILDPQGQFLQTWNKIFVLCCVISLALDPLFFYIPVIKIEGHDKCLYADKKLTTIACVLRTLFDTFYVLHIIFQFRTGYIAPSSRVVGMGDTIYDPLAIAKRYLSTYFIIDILSILPFPQVVALSIMRVRKIQVPLNMNEMFVVVILTQYVPRIMRIYPLYVEVTRTSGILTQTAWAGAAYNLFLYLLASHVGGAFWYLFAIDREDTCWQSHRSNTGCERKDFYCGKNRNTSCASLFEKCVPVKPDDINDTTFNYGIFTDALKSGMVESTDFERYLQSTTMRVEEMRVKRNDAERWMSHRMLPEELRARVRRYQQYKWQLTRGVEEENLLQTLPKDLRRDITRHLCLDLLKEMLYTENSDIVLEGDPVDEMLFIMRGNLSTTTTNGGKTATRNTGDLKAGDFCGEELFAWALEPHSSNSLPISTRKMVAKTEVEAFTLRAADLKFVANQFRRLHSKQFYSQHWKTWAANRIQAVWRRHYDRKLYRSLYEAEERWQDAVTDEAGTSKVEHNGERKARVPKTLLLLPQKPAEPNLTAEDS</sequence>
<feature type="transmembrane region" description="Helical" evidence="11">
    <location>
        <begin position="261"/>
        <end position="282"/>
    </location>
</feature>
<keyword evidence="6" id="KW-0406">Ion transport</keyword>
<evidence type="ECO:0000256" key="3">
    <source>
        <dbReference type="ARBA" id="ARBA00022448"/>
    </source>
</evidence>
<keyword evidence="5 11" id="KW-1133">Transmembrane helix</keyword>
<dbReference type="Gene3D" id="2.60.120.10">
    <property type="entry name" value="Jelly Rolls"/>
    <property type="match status" value="1"/>
</dbReference>
<dbReference type="InterPro" id="IPR005821">
    <property type="entry name" value="Ion_trans_dom"/>
</dbReference>
<dbReference type="GO" id="GO:0005216">
    <property type="term" value="F:monoatomic ion channel activity"/>
    <property type="evidence" value="ECO:0007669"/>
    <property type="project" value="InterPro"/>
</dbReference>
<feature type="transmembrane region" description="Helical" evidence="11">
    <location>
        <begin position="189"/>
        <end position="211"/>
    </location>
</feature>
<dbReference type="PANTHER" id="PTHR45651:SF94">
    <property type="entry name" value="CYCLIC NUCLEOTIDE-BINDING DOMAIN-CONTAINING PROTEIN"/>
    <property type="match status" value="1"/>
</dbReference>
<keyword evidence="9" id="KW-0407">Ion channel</keyword>
<dbReference type="Pfam" id="PF00520">
    <property type="entry name" value="Ion_trans"/>
    <property type="match status" value="1"/>
</dbReference>
<reference evidence="13" key="1">
    <citation type="submission" date="2018-02" db="EMBL/GenBank/DDBJ databases">
        <authorList>
            <person name="Cohen D.B."/>
            <person name="Kent A.D."/>
        </authorList>
    </citation>
    <scope>NUCLEOTIDE SEQUENCE</scope>
</reference>
<dbReference type="SMART" id="SM00100">
    <property type="entry name" value="cNMP"/>
    <property type="match status" value="1"/>
</dbReference>
<evidence type="ECO:0000256" key="7">
    <source>
        <dbReference type="ARBA" id="ARBA00023136"/>
    </source>
</evidence>
<dbReference type="PROSITE" id="PS50096">
    <property type="entry name" value="IQ"/>
    <property type="match status" value="1"/>
</dbReference>
<proteinExistence type="inferred from homology"/>
<gene>
    <name evidence="13" type="ORF">FSB_LOCUS16433</name>
</gene>
<evidence type="ECO:0000256" key="10">
    <source>
        <dbReference type="SAM" id="MobiDB-lite"/>
    </source>
</evidence>
<keyword evidence="7 11" id="KW-0472">Membrane</keyword>
<feature type="transmembrane region" description="Helical" evidence="11">
    <location>
        <begin position="98"/>
        <end position="116"/>
    </location>
</feature>
<accession>A0A2N9FNR7</accession>
<evidence type="ECO:0000259" key="12">
    <source>
        <dbReference type="PROSITE" id="PS50042"/>
    </source>
</evidence>
<evidence type="ECO:0000256" key="9">
    <source>
        <dbReference type="ARBA" id="ARBA00023303"/>
    </source>
</evidence>
<comment type="similarity">
    <text evidence="2">Belongs to the cyclic nucleotide-gated cation channel (TC 1.A.1.5) family.</text>
</comment>
<protein>
    <recommendedName>
        <fullName evidence="12">Cyclic nucleotide-binding domain-containing protein</fullName>
    </recommendedName>
</protein>
<keyword evidence="3" id="KW-0813">Transport</keyword>
<keyword evidence="8" id="KW-1071">Ligand-gated ion channel</keyword>
<evidence type="ECO:0000256" key="6">
    <source>
        <dbReference type="ARBA" id="ARBA00023065"/>
    </source>
</evidence>
<dbReference type="AlphaFoldDB" id="A0A2N9FNR7"/>
<dbReference type="SUPFAM" id="SSF51206">
    <property type="entry name" value="cAMP-binding domain-like"/>
    <property type="match status" value="1"/>
</dbReference>
<evidence type="ECO:0000256" key="5">
    <source>
        <dbReference type="ARBA" id="ARBA00022989"/>
    </source>
</evidence>
<feature type="transmembrane region" description="Helical" evidence="11">
    <location>
        <begin position="223"/>
        <end position="241"/>
    </location>
</feature>
<dbReference type="SUPFAM" id="SSF81324">
    <property type="entry name" value="Voltage-gated potassium channels"/>
    <property type="match status" value="1"/>
</dbReference>